<dbReference type="AlphaFoldDB" id="C8NEX0"/>
<dbReference type="InterPro" id="IPR024671">
    <property type="entry name" value="Atg22-like"/>
</dbReference>
<evidence type="ECO:0000256" key="3">
    <source>
        <dbReference type="ARBA" id="ARBA00022692"/>
    </source>
</evidence>
<dbReference type="InterPro" id="IPR050495">
    <property type="entry name" value="ATG22/LtaA_families"/>
</dbReference>
<dbReference type="InterPro" id="IPR020846">
    <property type="entry name" value="MFS_dom"/>
</dbReference>
<dbReference type="GeneID" id="78413204"/>
<dbReference type="STRING" id="638301.HMPREF0444_0465"/>
<dbReference type="eggNOG" id="COG2270">
    <property type="taxonomic scope" value="Bacteria"/>
</dbReference>
<evidence type="ECO:0000256" key="2">
    <source>
        <dbReference type="ARBA" id="ARBA00022448"/>
    </source>
</evidence>
<dbReference type="HOGENOM" id="CLU_017518_3_0_9"/>
<organism evidence="8 9">
    <name type="scientific">Granulicatella adiacens ATCC 49175</name>
    <dbReference type="NCBI Taxonomy" id="638301"/>
    <lineage>
        <taxon>Bacteria</taxon>
        <taxon>Bacillati</taxon>
        <taxon>Bacillota</taxon>
        <taxon>Bacilli</taxon>
        <taxon>Lactobacillales</taxon>
        <taxon>Carnobacteriaceae</taxon>
        <taxon>Granulicatella</taxon>
    </lineage>
</organism>
<feature type="transmembrane region" description="Helical" evidence="6">
    <location>
        <begin position="396"/>
        <end position="413"/>
    </location>
</feature>
<evidence type="ECO:0000313" key="9">
    <source>
        <dbReference type="Proteomes" id="UP000005926"/>
    </source>
</evidence>
<dbReference type="GO" id="GO:0005886">
    <property type="term" value="C:plasma membrane"/>
    <property type="evidence" value="ECO:0007669"/>
    <property type="project" value="UniProtKB-SubCell"/>
</dbReference>
<comment type="caution">
    <text evidence="8">The sequence shown here is derived from an EMBL/GenBank/DDBJ whole genome shotgun (WGS) entry which is preliminary data.</text>
</comment>
<dbReference type="PANTHER" id="PTHR23519">
    <property type="entry name" value="AUTOPHAGY-RELATED PROTEIN 22"/>
    <property type="match status" value="1"/>
</dbReference>
<sequence length="425" mass="47265">MRGLKSFIKKRYSKEEFAWIMQDWANSVYSLMITTAIFPLFFKTVTSNAGVSAADSTAYLGYANSIATFIVSIMAPVLGALADYKGYRNPMFTWSTLIGVFSVVGMMFVESDQWMILLVLYTLSAIGYSASNIFYDSSIMDVTSYDRMDSISAAGYGYGYIGSVFPFILFMMVMQFSGLNSTAVVMVGFFITAAWWFVFTIPYWRYVKQKSFIEKPKNPVKDSFIRLWKTIKHIGEHKQVFLFLLAYFFYIDGVGTIIKMATAIGADMGLDGNSLIVILLIVQIVAFPFSLFYGFLSKKIGNKMTLFIGIGTYVAICILALGLKTYNDFLFLAILIGTAQGGVQSLSRSLFGQLIPANQSNEFFGFYNIFGKFSSILGTTLLGITAQLTGKSLDGVFSLVILFLIGSVLLFFVKIPEKKGLENEG</sequence>
<evidence type="ECO:0000256" key="1">
    <source>
        <dbReference type="ARBA" id="ARBA00004651"/>
    </source>
</evidence>
<feature type="transmembrane region" description="Helical" evidence="6">
    <location>
        <begin position="91"/>
        <end position="109"/>
    </location>
</feature>
<keyword evidence="5 6" id="KW-0472">Membrane</keyword>
<keyword evidence="4 6" id="KW-1133">Transmembrane helix</keyword>
<dbReference type="GO" id="GO:0022857">
    <property type="term" value="F:transmembrane transporter activity"/>
    <property type="evidence" value="ECO:0007669"/>
    <property type="project" value="InterPro"/>
</dbReference>
<dbReference type="PANTHER" id="PTHR23519:SF1">
    <property type="entry name" value="AUTOPHAGY-RELATED PROTEIN 22"/>
    <property type="match status" value="1"/>
</dbReference>
<gene>
    <name evidence="8" type="ORF">HMPREF0444_0465</name>
</gene>
<evidence type="ECO:0000256" key="5">
    <source>
        <dbReference type="ARBA" id="ARBA00023136"/>
    </source>
</evidence>
<dbReference type="EMBL" id="ACKZ01000011">
    <property type="protein sequence ID" value="EEW37824.1"/>
    <property type="molecule type" value="Genomic_DNA"/>
</dbReference>
<comment type="subcellular location">
    <subcellularLocation>
        <location evidence="1">Cell membrane</location>
        <topology evidence="1">Multi-pass membrane protein</topology>
    </subcellularLocation>
</comment>
<keyword evidence="9" id="KW-1185">Reference proteome</keyword>
<feature type="transmembrane region" description="Helical" evidence="6">
    <location>
        <begin position="183"/>
        <end position="204"/>
    </location>
</feature>
<dbReference type="RefSeq" id="WP_005605590.1">
    <property type="nucleotide sequence ID" value="NZ_CP102283.1"/>
</dbReference>
<feature type="transmembrane region" description="Helical" evidence="6">
    <location>
        <begin position="115"/>
        <end position="135"/>
    </location>
</feature>
<evidence type="ECO:0000313" key="8">
    <source>
        <dbReference type="EMBL" id="EEW37824.1"/>
    </source>
</evidence>
<keyword evidence="2" id="KW-0813">Transport</keyword>
<feature type="transmembrane region" description="Helical" evidence="6">
    <location>
        <begin position="274"/>
        <end position="293"/>
    </location>
</feature>
<evidence type="ECO:0000259" key="7">
    <source>
        <dbReference type="PROSITE" id="PS50850"/>
    </source>
</evidence>
<feature type="transmembrane region" description="Helical" evidence="6">
    <location>
        <begin position="240"/>
        <end position="262"/>
    </location>
</feature>
<evidence type="ECO:0000256" key="6">
    <source>
        <dbReference type="SAM" id="Phobius"/>
    </source>
</evidence>
<evidence type="ECO:0000256" key="4">
    <source>
        <dbReference type="ARBA" id="ARBA00022989"/>
    </source>
</evidence>
<proteinExistence type="predicted"/>
<reference evidence="8 9" key="1">
    <citation type="submission" date="2009-08" db="EMBL/GenBank/DDBJ databases">
        <authorList>
            <person name="Muzny D."/>
            <person name="Qin X."/>
            <person name="Deng J."/>
            <person name="Jiang H."/>
            <person name="Liu Y."/>
            <person name="Qu J."/>
            <person name="Song X.-Z."/>
            <person name="Zhang L."/>
            <person name="Thornton R."/>
            <person name="Coyle M."/>
            <person name="Francisco L."/>
            <person name="Jackson L."/>
            <person name="Javaid M."/>
            <person name="Korchina V."/>
            <person name="Kovar C."/>
            <person name="Mata R."/>
            <person name="Mathew T."/>
            <person name="Ngo R."/>
            <person name="Nguyen L."/>
            <person name="Nguyen N."/>
            <person name="Okwuonu G."/>
            <person name="Ongeri F."/>
            <person name="Pham C."/>
            <person name="Simmons D."/>
            <person name="Wilczek-Boney K."/>
            <person name="Hale W."/>
            <person name="Jakkamsetti A."/>
            <person name="Pham P."/>
            <person name="Ruth R."/>
            <person name="San Lucas F."/>
            <person name="Warren J."/>
            <person name="Zhang J."/>
            <person name="Zhao Z."/>
            <person name="Zhou C."/>
            <person name="Zhu D."/>
            <person name="Lee S."/>
            <person name="Bess C."/>
            <person name="Blankenburg K."/>
            <person name="Forbes L."/>
            <person name="Fu Q."/>
            <person name="Gubbala S."/>
            <person name="Hirani K."/>
            <person name="Jayaseelan J.C."/>
            <person name="Lara F."/>
            <person name="Munidasa M."/>
            <person name="Palculict T."/>
            <person name="Patil S."/>
            <person name="Pu L.-L."/>
            <person name="Saada N."/>
            <person name="Tang L."/>
            <person name="Weissenberger G."/>
            <person name="Zhu Y."/>
            <person name="Hemphill L."/>
            <person name="Shang Y."/>
            <person name="Youmans B."/>
            <person name="Ayvaz T."/>
            <person name="Ross M."/>
            <person name="Santibanez J."/>
            <person name="Aqrawi P."/>
            <person name="Gross S."/>
            <person name="Joshi V."/>
            <person name="Fowler G."/>
            <person name="Nazareth L."/>
            <person name="Reid J."/>
            <person name="Worley K."/>
            <person name="Petrosino J."/>
            <person name="Highlander S."/>
            <person name="Gibbs R."/>
        </authorList>
    </citation>
    <scope>NUCLEOTIDE SEQUENCE [LARGE SCALE GENOMIC DNA]</scope>
    <source>
        <strain evidence="8 9">ATCC 49175</strain>
    </source>
</reference>
<feature type="transmembrane region" description="Helical" evidence="6">
    <location>
        <begin position="62"/>
        <end position="84"/>
    </location>
</feature>
<accession>C8NEX0</accession>
<protein>
    <submittedName>
        <fullName evidence="8">Transporter, major facilitator family protein</fullName>
    </submittedName>
</protein>
<dbReference type="Pfam" id="PF11700">
    <property type="entry name" value="ATG22"/>
    <property type="match status" value="2"/>
</dbReference>
<dbReference type="SUPFAM" id="SSF103473">
    <property type="entry name" value="MFS general substrate transporter"/>
    <property type="match status" value="1"/>
</dbReference>
<feature type="transmembrane region" description="Helical" evidence="6">
    <location>
        <begin position="305"/>
        <end position="323"/>
    </location>
</feature>
<dbReference type="InterPro" id="IPR036259">
    <property type="entry name" value="MFS_trans_sf"/>
</dbReference>
<keyword evidence="3 6" id="KW-0812">Transmembrane</keyword>
<feature type="transmembrane region" description="Helical" evidence="6">
    <location>
        <begin position="21"/>
        <end position="42"/>
    </location>
</feature>
<feature type="domain" description="Major facilitator superfamily (MFS) profile" evidence="7">
    <location>
        <begin position="239"/>
        <end position="425"/>
    </location>
</feature>
<dbReference type="Proteomes" id="UP000005926">
    <property type="component" value="Unassembled WGS sequence"/>
</dbReference>
<dbReference type="Gene3D" id="1.20.1250.20">
    <property type="entry name" value="MFS general substrate transporter like domains"/>
    <property type="match status" value="1"/>
</dbReference>
<feature type="transmembrane region" description="Helical" evidence="6">
    <location>
        <begin position="156"/>
        <end position="177"/>
    </location>
</feature>
<feature type="transmembrane region" description="Helical" evidence="6">
    <location>
        <begin position="363"/>
        <end position="384"/>
    </location>
</feature>
<name>C8NEX0_9LACT</name>
<feature type="transmembrane region" description="Helical" evidence="6">
    <location>
        <begin position="329"/>
        <end position="351"/>
    </location>
</feature>
<dbReference type="PROSITE" id="PS50850">
    <property type="entry name" value="MFS"/>
    <property type="match status" value="1"/>
</dbReference>